<evidence type="ECO:0000259" key="1">
    <source>
        <dbReference type="Pfam" id="PF01368"/>
    </source>
</evidence>
<dbReference type="Gene3D" id="3.10.310.30">
    <property type="match status" value="1"/>
</dbReference>
<dbReference type="PANTHER" id="PTHR47618">
    <property type="entry name" value="BIFUNCTIONAL OLIGORIBONUCLEASE AND PAP PHOSPHATASE NRNA"/>
    <property type="match status" value="1"/>
</dbReference>
<evidence type="ECO:0000313" key="3">
    <source>
        <dbReference type="EMBL" id="WAN63074.1"/>
    </source>
</evidence>
<dbReference type="Proteomes" id="UP001164727">
    <property type="component" value="Chromosome"/>
</dbReference>
<dbReference type="InterPro" id="IPR001667">
    <property type="entry name" value="DDH_dom"/>
</dbReference>
<dbReference type="Gene3D" id="3.90.1640.10">
    <property type="entry name" value="inorganic pyrophosphatase (n-terminal core)"/>
    <property type="match status" value="1"/>
</dbReference>
<dbReference type="InterPro" id="IPR051319">
    <property type="entry name" value="Oligoribo/pAp-PDE_c-di-AMP_PDE"/>
</dbReference>
<dbReference type="InterPro" id="IPR003156">
    <property type="entry name" value="DHHA1_dom"/>
</dbReference>
<reference evidence="3 4" key="1">
    <citation type="journal article" date="2023" name="Microbiol. Resour. Announc.">
        <title>Complete Genome of 'Candidatus Phytoplasma rubi' RS, a Phytopathogenic Bacterium Associated with Rubus Stunt Disease.</title>
        <authorList>
            <person name="Duckeck D."/>
            <person name="Zubert C."/>
            <person name="Bohm J.W."/>
            <person name="Carminati G."/>
            <person name="Schneider B."/>
            <person name="Kube M."/>
        </authorList>
    </citation>
    <scope>NUCLEOTIDE SEQUENCE [LARGE SCALE GENOMIC DNA]</scope>
    <source>
        <strain evidence="3 4">RS</strain>
    </source>
</reference>
<dbReference type="PANTHER" id="PTHR47618:SF1">
    <property type="entry name" value="BIFUNCTIONAL OLIGORIBONUCLEASE AND PAP PHOSPHATASE NRNA"/>
    <property type="match status" value="1"/>
</dbReference>
<keyword evidence="4" id="KW-1185">Reference proteome</keyword>
<dbReference type="Pfam" id="PF02272">
    <property type="entry name" value="DHHA1"/>
    <property type="match status" value="1"/>
</dbReference>
<proteinExistence type="predicted"/>
<sequence length="315" mass="36170">MKFIKKQIEMNDTIIIHGHKKPDGDCYGSQFGLKDIIMTTYPNKKVYVVGEEEPKLSFLGIKDKITDDTYKEALVFVVDCGQNSVISDHRYKLGKMIIRIDHHLFIEKIGEYEWIDSNFASCSEMIYHFKEYHNLKLTKKGALPIYTGIVTDTGNFRFSRVNSNTLKYGASLLEYGFDVFEIDQKINFKSLDLLKFQGYVCNNCVTEEGLIYFKFSSQTIQQFKINIEQAFSILNILSYVENNPVWAFIFELPNGNFKLSIRTQGPEISDIAHQFGGGGHKKACGVILKTNEQLNGIIQLIKESIKKFNFENNPK</sequence>
<gene>
    <name evidence="3" type="ORF">RS022_00630</name>
</gene>
<dbReference type="Pfam" id="PF01368">
    <property type="entry name" value="DHH"/>
    <property type="match status" value="1"/>
</dbReference>
<dbReference type="InterPro" id="IPR038763">
    <property type="entry name" value="DHH_sf"/>
</dbReference>
<protein>
    <submittedName>
        <fullName evidence="3">3'-to-5' oligoribonuclease</fullName>
    </submittedName>
</protein>
<dbReference type="RefSeq" id="WP_268849926.1">
    <property type="nucleotide sequence ID" value="NZ_CP114006.1"/>
</dbReference>
<evidence type="ECO:0000259" key="2">
    <source>
        <dbReference type="Pfam" id="PF02272"/>
    </source>
</evidence>
<name>A0ABY7BTG5_9MOLU</name>
<feature type="domain" description="DDH" evidence="1">
    <location>
        <begin position="14"/>
        <end position="149"/>
    </location>
</feature>
<dbReference type="SUPFAM" id="SSF64182">
    <property type="entry name" value="DHH phosphoesterases"/>
    <property type="match status" value="1"/>
</dbReference>
<organism evidence="3 4">
    <name type="scientific">Candidatus Phytoplasma rubi</name>
    <dbReference type="NCBI Taxonomy" id="399025"/>
    <lineage>
        <taxon>Bacteria</taxon>
        <taxon>Bacillati</taxon>
        <taxon>Mycoplasmatota</taxon>
        <taxon>Mollicutes</taxon>
        <taxon>Acholeplasmatales</taxon>
        <taxon>Acholeplasmataceae</taxon>
        <taxon>Candidatus Phytoplasma</taxon>
        <taxon>16SrV (Elm yellows group)</taxon>
    </lineage>
</organism>
<feature type="domain" description="DHHA1" evidence="2">
    <location>
        <begin position="223"/>
        <end position="307"/>
    </location>
</feature>
<accession>A0ABY7BTG5</accession>
<dbReference type="EMBL" id="CP114006">
    <property type="protein sequence ID" value="WAN63074.1"/>
    <property type="molecule type" value="Genomic_DNA"/>
</dbReference>
<evidence type="ECO:0000313" key="4">
    <source>
        <dbReference type="Proteomes" id="UP001164727"/>
    </source>
</evidence>